<evidence type="ECO:0000256" key="1">
    <source>
        <dbReference type="SAM" id="MobiDB-lite"/>
    </source>
</evidence>
<reference evidence="2" key="1">
    <citation type="journal article" date="2022" name="bioRxiv">
        <title>Sequencing and chromosome-scale assembly of the giantPleurodeles waltlgenome.</title>
        <authorList>
            <person name="Brown T."/>
            <person name="Elewa A."/>
            <person name="Iarovenko S."/>
            <person name="Subramanian E."/>
            <person name="Araus A.J."/>
            <person name="Petzold A."/>
            <person name="Susuki M."/>
            <person name="Suzuki K.-i.T."/>
            <person name="Hayashi T."/>
            <person name="Toyoda A."/>
            <person name="Oliveira C."/>
            <person name="Osipova E."/>
            <person name="Leigh N.D."/>
            <person name="Simon A."/>
            <person name="Yun M.H."/>
        </authorList>
    </citation>
    <scope>NUCLEOTIDE SEQUENCE</scope>
    <source>
        <strain evidence="2">20211129_DDA</strain>
        <tissue evidence="2">Liver</tissue>
    </source>
</reference>
<gene>
    <name evidence="2" type="ORF">NDU88_008331</name>
</gene>
<organism evidence="2 3">
    <name type="scientific">Pleurodeles waltl</name>
    <name type="common">Iberian ribbed newt</name>
    <dbReference type="NCBI Taxonomy" id="8319"/>
    <lineage>
        <taxon>Eukaryota</taxon>
        <taxon>Metazoa</taxon>
        <taxon>Chordata</taxon>
        <taxon>Craniata</taxon>
        <taxon>Vertebrata</taxon>
        <taxon>Euteleostomi</taxon>
        <taxon>Amphibia</taxon>
        <taxon>Batrachia</taxon>
        <taxon>Caudata</taxon>
        <taxon>Salamandroidea</taxon>
        <taxon>Salamandridae</taxon>
        <taxon>Pleurodelinae</taxon>
        <taxon>Pleurodeles</taxon>
    </lineage>
</organism>
<name>A0AAV7PRB5_PLEWA</name>
<protein>
    <submittedName>
        <fullName evidence="2">Uncharacterized protein</fullName>
    </submittedName>
</protein>
<evidence type="ECO:0000313" key="3">
    <source>
        <dbReference type="Proteomes" id="UP001066276"/>
    </source>
</evidence>
<accession>A0AAV7PRB5</accession>
<feature type="region of interest" description="Disordered" evidence="1">
    <location>
        <begin position="27"/>
        <end position="47"/>
    </location>
</feature>
<proteinExistence type="predicted"/>
<feature type="compositionally biased region" description="Basic residues" evidence="1">
    <location>
        <begin position="31"/>
        <end position="45"/>
    </location>
</feature>
<sequence>MVFIKGVHGTVKEIWEIGSAVRVRERDTKRRAGSARGREARRRTRETRMQEDGLVLAEKITSHLMFLTSKVK</sequence>
<evidence type="ECO:0000313" key="2">
    <source>
        <dbReference type="EMBL" id="KAJ1129971.1"/>
    </source>
</evidence>
<dbReference type="EMBL" id="JANPWB010000011">
    <property type="protein sequence ID" value="KAJ1129971.1"/>
    <property type="molecule type" value="Genomic_DNA"/>
</dbReference>
<keyword evidence="3" id="KW-1185">Reference proteome</keyword>
<dbReference type="AlphaFoldDB" id="A0AAV7PRB5"/>
<dbReference type="Proteomes" id="UP001066276">
    <property type="component" value="Chromosome 7"/>
</dbReference>
<comment type="caution">
    <text evidence="2">The sequence shown here is derived from an EMBL/GenBank/DDBJ whole genome shotgun (WGS) entry which is preliminary data.</text>
</comment>